<organism evidence="2">
    <name type="scientific">Plasmodium gaboni</name>
    <dbReference type="NCBI Taxonomy" id="647221"/>
    <lineage>
        <taxon>Eukaryota</taxon>
        <taxon>Sar</taxon>
        <taxon>Alveolata</taxon>
        <taxon>Apicomplexa</taxon>
        <taxon>Aconoidasida</taxon>
        <taxon>Haemosporida</taxon>
        <taxon>Plasmodiidae</taxon>
        <taxon>Plasmodium</taxon>
        <taxon>Plasmodium (Laverania)</taxon>
    </lineage>
</organism>
<gene>
    <name evidence="3" type="ORF">PGSY75_0038500</name>
</gene>
<dbReference type="EMBL" id="LVLB01000383">
    <property type="protein sequence ID" value="KYN93015.1"/>
    <property type="molecule type" value="Genomic_DNA"/>
</dbReference>
<accession>A0A0P0HGC5</accession>
<evidence type="ECO:0000259" key="1">
    <source>
        <dbReference type="Pfam" id="PF05424"/>
    </source>
</evidence>
<dbReference type="Pfam" id="PF05424">
    <property type="entry name" value="Duffy_binding"/>
    <property type="match status" value="1"/>
</dbReference>
<dbReference type="EMBL" id="KP879254">
    <property type="protein sequence ID" value="ALJ75574.1"/>
    <property type="molecule type" value="Genomic_DNA"/>
</dbReference>
<feature type="non-terminal residue" evidence="2">
    <location>
        <position position="1"/>
    </location>
</feature>
<dbReference type="Gene3D" id="1.20.58.830">
    <property type="match status" value="1"/>
</dbReference>
<dbReference type="GeneID" id="29774114"/>
<dbReference type="Proteomes" id="UP000076004">
    <property type="component" value="Unassembled WGS sequence"/>
</dbReference>
<evidence type="ECO:0000313" key="3">
    <source>
        <dbReference type="EMBL" id="KYN93015.1"/>
    </source>
</evidence>
<dbReference type="AlphaFoldDB" id="A0A0P0HGC5"/>
<evidence type="ECO:0000313" key="2">
    <source>
        <dbReference type="EMBL" id="ALJ75574.1"/>
    </source>
</evidence>
<evidence type="ECO:0000313" key="4">
    <source>
        <dbReference type="Proteomes" id="UP000076004"/>
    </source>
</evidence>
<dbReference type="InterPro" id="IPR008602">
    <property type="entry name" value="Duffy-antigen-binding"/>
</dbReference>
<protein>
    <submittedName>
        <fullName evidence="2 3">EMP1-like protein</fullName>
    </submittedName>
</protein>
<dbReference type="RefSeq" id="XP_018638714.1">
    <property type="nucleotide sequence ID" value="XM_018783504.1"/>
</dbReference>
<feature type="non-terminal residue" evidence="2">
    <location>
        <position position="393"/>
    </location>
</feature>
<reference evidence="2" key="1">
    <citation type="journal article" date="2015" name="Nat. Commun.">
        <title>Ape parasite origins of human malaria virulence genes.</title>
        <authorList>
            <person name="Larremore D.B."/>
            <person name="Sundararaman S.A."/>
            <person name="Liu W."/>
            <person name="Proto W.R."/>
            <person name="Clauset A."/>
            <person name="Loy D.E."/>
            <person name="Speede S."/>
            <person name="Plenderleith L.J."/>
            <person name="Sharp P.M."/>
            <person name="Hahn B.H."/>
            <person name="Rayner J.C."/>
            <person name="Buckee C.O."/>
        </authorList>
    </citation>
    <scope>NUCLEOTIDE SEQUENCE</scope>
    <source>
        <strain evidence="2">SY75pte</strain>
    </source>
</reference>
<dbReference type="GO" id="GO:0016020">
    <property type="term" value="C:membrane"/>
    <property type="evidence" value="ECO:0007669"/>
    <property type="project" value="InterPro"/>
</dbReference>
<dbReference type="KEGG" id="pgab:PGSY75_0038500"/>
<dbReference type="Gene3D" id="1.20.1310.20">
    <property type="entry name" value="Duffy-antigen binding domain"/>
    <property type="match status" value="2"/>
</dbReference>
<dbReference type="InterPro" id="IPR042202">
    <property type="entry name" value="Duffy-ag-bd_sf"/>
</dbReference>
<dbReference type="SUPFAM" id="SSF140924">
    <property type="entry name" value="Duffy binding domain-like"/>
    <property type="match status" value="2"/>
</dbReference>
<proteinExistence type="predicted"/>
<sequence length="393" mass="46253">EELKQALLVDVANESYNIAKHLKYRTNEQYKVAANNALKYSFFDYKNIIEGTDLVEKDKNNGINNMLNKIFGKNGDITQERKKWWNKNKDCVRQAMLCGYHKCHTDSSIPPSEQLLPDDNDTSQYLYWIQEWYEDFCSKRKEIGQKVEKVCKDDERNYECNKCIEECKNYKEFLYIKKGEWKNQEKYYNNNYKSSQNPKTLQEYLKSQNTNFEGCDSTQNKSDLDNVFTKTYGDKESLCGCKKYDNIYSSHSGNQNCQGLLGNNETKWKDNKTADNKGIIHFRKLPENMYVSARRQVLCINGIDKIQIDGKSMDDKKEILRKHLLELAVSEGYNIGKYYKEKEKTNDTNSSKYSYSVKECNALKYSFYDFRNIVIGKDYLELREDQNKNATDT</sequence>
<feature type="domain" description="Duffy-antigen binding" evidence="1">
    <location>
        <begin position="289"/>
        <end position="389"/>
    </location>
</feature>
<dbReference type="VEuPathDB" id="PlasmoDB:PGSY75_0038500"/>
<dbReference type="GO" id="GO:0046789">
    <property type="term" value="F:host cell surface receptor binding"/>
    <property type="evidence" value="ECO:0007669"/>
    <property type="project" value="InterPro"/>
</dbReference>
<reference evidence="3 4" key="2">
    <citation type="journal article" date="2016" name="Nat. Commun.">
        <title>Genomes of cryptic chimpanzee Plasmodium species reveal key evolutionary events leading to human malaria.</title>
        <authorList>
            <person name="Sundararaman S.A."/>
            <person name="Plenderleith L.J."/>
            <person name="Liu W."/>
            <person name="Loy D.E."/>
            <person name="Learn G.H."/>
            <person name="Li Y."/>
            <person name="Shaw K.S."/>
            <person name="Ayouba A."/>
            <person name="Peeters M."/>
            <person name="Speede S."/>
            <person name="Shaw G.M."/>
            <person name="Bushman F.D."/>
            <person name="Brisson D."/>
            <person name="Rayner J.C."/>
            <person name="Sharp P.M."/>
            <person name="Hahn B.H."/>
        </authorList>
    </citation>
    <scope>NUCLEOTIDE SEQUENCE [LARGE SCALE GENOMIC DNA]</scope>
    <source>
        <strain evidence="3 4">SY75</strain>
    </source>
</reference>
<name>A0A0P0HGC5_9APIC</name>